<dbReference type="SUPFAM" id="SSF46785">
    <property type="entry name" value="Winged helix' DNA-binding domain"/>
    <property type="match status" value="1"/>
</dbReference>
<gene>
    <name evidence="2" type="ORF">DES32_1202</name>
</gene>
<dbReference type="Proteomes" id="UP000256900">
    <property type="component" value="Unassembled WGS sequence"/>
</dbReference>
<dbReference type="GO" id="GO:0003700">
    <property type="term" value="F:DNA-binding transcription factor activity"/>
    <property type="evidence" value="ECO:0007669"/>
    <property type="project" value="InterPro"/>
</dbReference>
<dbReference type="PANTHER" id="PTHR39515:SF2">
    <property type="entry name" value="HTH-TYPE TRANSCRIPTIONAL REGULATOR RV0880"/>
    <property type="match status" value="1"/>
</dbReference>
<evidence type="ECO:0000259" key="1">
    <source>
        <dbReference type="PROSITE" id="PS50995"/>
    </source>
</evidence>
<dbReference type="EMBL" id="QUMO01000002">
    <property type="protein sequence ID" value="REF87579.1"/>
    <property type="molecule type" value="Genomic_DNA"/>
</dbReference>
<evidence type="ECO:0000313" key="3">
    <source>
        <dbReference type="Proteomes" id="UP000256900"/>
    </source>
</evidence>
<dbReference type="InterPro" id="IPR052526">
    <property type="entry name" value="HTH-type_Bedaq_tolerance"/>
</dbReference>
<protein>
    <submittedName>
        <fullName evidence="2">DNA-binding MarR family transcriptional regulator</fullName>
    </submittedName>
</protein>
<sequence>MSEKPIPPRSAEAATLARELRILLGNFKRRMRDQTRAGDLTLAQIFVLARLEREGPATVSTLAREAGVRPQSMGATIAALEAADFVRGAADPADGRQTLLSLTDACREVIRASRLAREDWLLNAIETKLTPEQQAELSRAVVLLQRLVE</sequence>
<name>A0A3D9Z2N1_9HYPH</name>
<dbReference type="OrthoDB" id="511972at2"/>
<dbReference type="RefSeq" id="WP_115835765.1">
    <property type="nucleotide sequence ID" value="NZ_CP025086.1"/>
</dbReference>
<dbReference type="PROSITE" id="PS50995">
    <property type="entry name" value="HTH_MARR_2"/>
    <property type="match status" value="1"/>
</dbReference>
<dbReference type="GO" id="GO:0003677">
    <property type="term" value="F:DNA binding"/>
    <property type="evidence" value="ECO:0007669"/>
    <property type="project" value="UniProtKB-KW"/>
</dbReference>
<dbReference type="SMART" id="SM00347">
    <property type="entry name" value="HTH_MARR"/>
    <property type="match status" value="1"/>
</dbReference>
<dbReference type="Gene3D" id="1.10.287.100">
    <property type="match status" value="1"/>
</dbReference>
<dbReference type="PANTHER" id="PTHR39515">
    <property type="entry name" value="CONSERVED PROTEIN"/>
    <property type="match status" value="1"/>
</dbReference>
<dbReference type="Pfam" id="PF12802">
    <property type="entry name" value="MarR_2"/>
    <property type="match status" value="1"/>
</dbReference>
<proteinExistence type="predicted"/>
<feature type="domain" description="HTH marR-type" evidence="1">
    <location>
        <begin position="13"/>
        <end position="149"/>
    </location>
</feature>
<accession>A0A3D9Z2N1</accession>
<dbReference type="InterPro" id="IPR000835">
    <property type="entry name" value="HTH_MarR-typ"/>
</dbReference>
<keyword evidence="3" id="KW-1185">Reference proteome</keyword>
<dbReference type="InterPro" id="IPR036390">
    <property type="entry name" value="WH_DNA-bd_sf"/>
</dbReference>
<reference evidence="2 3" key="1">
    <citation type="submission" date="2018-08" db="EMBL/GenBank/DDBJ databases">
        <title>Genomic Encyclopedia of Type Strains, Phase IV (KMG-IV): sequencing the most valuable type-strain genomes for metagenomic binning, comparative biology and taxonomic classification.</title>
        <authorList>
            <person name="Goeker M."/>
        </authorList>
    </citation>
    <scope>NUCLEOTIDE SEQUENCE [LARGE SCALE GENOMIC DNA]</scope>
    <source>
        <strain evidence="2 3">BW863</strain>
    </source>
</reference>
<evidence type="ECO:0000313" key="2">
    <source>
        <dbReference type="EMBL" id="REF87579.1"/>
    </source>
</evidence>
<dbReference type="Gene3D" id="1.10.10.10">
    <property type="entry name" value="Winged helix-like DNA-binding domain superfamily/Winged helix DNA-binding domain"/>
    <property type="match status" value="1"/>
</dbReference>
<organism evidence="2 3">
    <name type="scientific">Methylovirgula ligni</name>
    <dbReference type="NCBI Taxonomy" id="569860"/>
    <lineage>
        <taxon>Bacteria</taxon>
        <taxon>Pseudomonadati</taxon>
        <taxon>Pseudomonadota</taxon>
        <taxon>Alphaproteobacteria</taxon>
        <taxon>Hyphomicrobiales</taxon>
        <taxon>Beijerinckiaceae</taxon>
        <taxon>Methylovirgula</taxon>
    </lineage>
</organism>
<dbReference type="AlphaFoldDB" id="A0A3D9Z2N1"/>
<keyword evidence="2" id="KW-0238">DNA-binding</keyword>
<comment type="caution">
    <text evidence="2">The sequence shown here is derived from an EMBL/GenBank/DDBJ whole genome shotgun (WGS) entry which is preliminary data.</text>
</comment>
<dbReference type="InterPro" id="IPR036388">
    <property type="entry name" value="WH-like_DNA-bd_sf"/>
</dbReference>